<dbReference type="EMBL" id="GBXM01037735">
    <property type="protein sequence ID" value="JAH70842.1"/>
    <property type="molecule type" value="Transcribed_RNA"/>
</dbReference>
<dbReference type="AlphaFoldDB" id="A0A0E9UYG4"/>
<proteinExistence type="predicted"/>
<reference evidence="1" key="2">
    <citation type="journal article" date="2015" name="Fish Shellfish Immunol.">
        <title>Early steps in the European eel (Anguilla anguilla)-Vibrio vulnificus interaction in the gills: Role of the RtxA13 toxin.</title>
        <authorList>
            <person name="Callol A."/>
            <person name="Pajuelo D."/>
            <person name="Ebbesson L."/>
            <person name="Teles M."/>
            <person name="MacKenzie S."/>
            <person name="Amaro C."/>
        </authorList>
    </citation>
    <scope>NUCLEOTIDE SEQUENCE</scope>
</reference>
<sequence>MSHCDCDPVTPEIQAQFPNTALD</sequence>
<reference evidence="1" key="1">
    <citation type="submission" date="2014-11" db="EMBL/GenBank/DDBJ databases">
        <authorList>
            <person name="Amaro Gonzalez C."/>
        </authorList>
    </citation>
    <scope>NUCLEOTIDE SEQUENCE</scope>
</reference>
<name>A0A0E9UYG4_ANGAN</name>
<accession>A0A0E9UYG4</accession>
<protein>
    <submittedName>
        <fullName evidence="1">Uncharacterized protein</fullName>
    </submittedName>
</protein>
<organism evidence="1">
    <name type="scientific">Anguilla anguilla</name>
    <name type="common">European freshwater eel</name>
    <name type="synonym">Muraena anguilla</name>
    <dbReference type="NCBI Taxonomy" id="7936"/>
    <lineage>
        <taxon>Eukaryota</taxon>
        <taxon>Metazoa</taxon>
        <taxon>Chordata</taxon>
        <taxon>Craniata</taxon>
        <taxon>Vertebrata</taxon>
        <taxon>Euteleostomi</taxon>
        <taxon>Actinopterygii</taxon>
        <taxon>Neopterygii</taxon>
        <taxon>Teleostei</taxon>
        <taxon>Anguilliformes</taxon>
        <taxon>Anguillidae</taxon>
        <taxon>Anguilla</taxon>
    </lineage>
</organism>
<evidence type="ECO:0000313" key="1">
    <source>
        <dbReference type="EMBL" id="JAH70842.1"/>
    </source>
</evidence>